<dbReference type="GO" id="GO:0009244">
    <property type="term" value="P:lipopolysaccharide core region biosynthetic process"/>
    <property type="evidence" value="ECO:0007669"/>
    <property type="project" value="TreeGrafter"/>
</dbReference>
<dbReference type="GO" id="GO:0005829">
    <property type="term" value="C:cytosol"/>
    <property type="evidence" value="ECO:0007669"/>
    <property type="project" value="TreeGrafter"/>
</dbReference>
<evidence type="ECO:0000313" key="4">
    <source>
        <dbReference type="Proteomes" id="UP000005824"/>
    </source>
</evidence>
<name>B4CZX2_9BACT</name>
<dbReference type="Pfam" id="PF01075">
    <property type="entry name" value="Glyco_transf_9"/>
    <property type="match status" value="1"/>
</dbReference>
<organism evidence="3 4">
    <name type="scientific">Chthoniobacter flavus Ellin428</name>
    <dbReference type="NCBI Taxonomy" id="497964"/>
    <lineage>
        <taxon>Bacteria</taxon>
        <taxon>Pseudomonadati</taxon>
        <taxon>Verrucomicrobiota</taxon>
        <taxon>Spartobacteria</taxon>
        <taxon>Chthoniobacterales</taxon>
        <taxon>Chthoniobacteraceae</taxon>
        <taxon>Chthoniobacter</taxon>
    </lineage>
</organism>
<dbReference type="Gene3D" id="3.40.50.2000">
    <property type="entry name" value="Glycogen Phosphorylase B"/>
    <property type="match status" value="2"/>
</dbReference>
<dbReference type="STRING" id="497964.CfE428DRAFT_2210"/>
<accession>B4CZX2</accession>
<dbReference type="CDD" id="cd03789">
    <property type="entry name" value="GT9_LPS_heptosyltransferase"/>
    <property type="match status" value="1"/>
</dbReference>
<dbReference type="SUPFAM" id="SSF53756">
    <property type="entry name" value="UDP-Glycosyltransferase/glycogen phosphorylase"/>
    <property type="match status" value="1"/>
</dbReference>
<keyword evidence="2 3" id="KW-0808">Transferase</keyword>
<reference evidence="3 4" key="1">
    <citation type="journal article" date="2011" name="J. Bacteriol.">
        <title>Genome sequence of Chthoniobacter flavus Ellin428, an aerobic heterotrophic soil bacterium.</title>
        <authorList>
            <person name="Kant R."/>
            <person name="van Passel M.W."/>
            <person name="Palva A."/>
            <person name="Lucas S."/>
            <person name="Lapidus A."/>
            <person name="Glavina Del Rio T."/>
            <person name="Dalin E."/>
            <person name="Tice H."/>
            <person name="Bruce D."/>
            <person name="Goodwin L."/>
            <person name="Pitluck S."/>
            <person name="Larimer F.W."/>
            <person name="Land M.L."/>
            <person name="Hauser L."/>
            <person name="Sangwan P."/>
            <person name="de Vos W.M."/>
            <person name="Janssen P.H."/>
            <person name="Smidt H."/>
        </authorList>
    </citation>
    <scope>NUCLEOTIDE SEQUENCE [LARGE SCALE GENOMIC DNA]</scope>
    <source>
        <strain evidence="3 4">Ellin428</strain>
    </source>
</reference>
<dbReference type="eggNOG" id="COG0859">
    <property type="taxonomic scope" value="Bacteria"/>
</dbReference>
<dbReference type="Proteomes" id="UP000005824">
    <property type="component" value="Unassembled WGS sequence"/>
</dbReference>
<dbReference type="GO" id="GO:0008713">
    <property type="term" value="F:ADP-heptose-lipopolysaccharide heptosyltransferase activity"/>
    <property type="evidence" value="ECO:0007669"/>
    <property type="project" value="TreeGrafter"/>
</dbReference>
<dbReference type="PANTHER" id="PTHR30160:SF1">
    <property type="entry name" value="LIPOPOLYSACCHARIDE 1,2-N-ACETYLGLUCOSAMINETRANSFERASE-RELATED"/>
    <property type="match status" value="1"/>
</dbReference>
<dbReference type="AlphaFoldDB" id="B4CZX2"/>
<dbReference type="InParanoid" id="B4CZX2"/>
<evidence type="ECO:0000256" key="1">
    <source>
        <dbReference type="ARBA" id="ARBA00022676"/>
    </source>
</evidence>
<evidence type="ECO:0000256" key="2">
    <source>
        <dbReference type="ARBA" id="ARBA00022679"/>
    </source>
</evidence>
<keyword evidence="1" id="KW-0328">Glycosyltransferase</keyword>
<dbReference type="PANTHER" id="PTHR30160">
    <property type="entry name" value="TETRAACYLDISACCHARIDE 4'-KINASE-RELATED"/>
    <property type="match status" value="1"/>
</dbReference>
<dbReference type="EMBL" id="ABVL01000005">
    <property type="protein sequence ID" value="EDY20286.1"/>
    <property type="molecule type" value="Genomic_DNA"/>
</dbReference>
<dbReference type="InterPro" id="IPR051199">
    <property type="entry name" value="LPS_LOS_Heptosyltrfase"/>
</dbReference>
<evidence type="ECO:0000313" key="3">
    <source>
        <dbReference type="EMBL" id="EDY20286.1"/>
    </source>
</evidence>
<comment type="caution">
    <text evidence="3">The sequence shown here is derived from an EMBL/GenBank/DDBJ whole genome shotgun (WGS) entry which is preliminary data.</text>
</comment>
<keyword evidence="4" id="KW-1185">Reference proteome</keyword>
<protein>
    <submittedName>
        <fullName evidence="3">ADP-heptose:LPS heptosyltransferase-like protein</fullName>
    </submittedName>
</protein>
<proteinExistence type="predicted"/>
<sequence>MAEGNPFAHLIASLGWQRQRAENLIRRWMIFRGARGTVNWRWPWPFQKPWQRARLRLCSHGGGIGDELMCTPIFREIRRLNPRCHITFLSRHQDVFERNPHLSAVERFTPAAAANAIYLQYNLVLPPPRPLVTLMAECVGLNLSASHLEPPIIDPSESIRARIAEVPGPRIIIQPQASRWTPNKQWPFASWTRLVEMLVERYHVIEVGTQSMFPQPQFGPRFHSFAGETTMRDFIWMLSQAAVFVGPVSGGMHIANAYKIPSVVLFGGYEAPDGFDYPFAHRFFTPVDCAPCWLTTPCPFELKCLHAIHPDAVSRAVVKAVEANASKLAEA</sequence>
<gene>
    <name evidence="3" type="ORF">CfE428DRAFT_2210</name>
</gene>
<dbReference type="InterPro" id="IPR002201">
    <property type="entry name" value="Glyco_trans_9"/>
</dbReference>